<dbReference type="STRING" id="151549.A0A4C1WR80"/>
<dbReference type="PROSITE" id="PS50068">
    <property type="entry name" value="LDLRA_2"/>
    <property type="match status" value="1"/>
</dbReference>
<accession>A0A4C1WR80</accession>
<evidence type="ECO:0000256" key="2">
    <source>
        <dbReference type="PROSITE-ProRule" id="PRU00124"/>
    </source>
</evidence>
<reference evidence="3 4" key="1">
    <citation type="journal article" date="2019" name="Commun. Biol.">
        <title>The bagworm genome reveals a unique fibroin gene that provides high tensile strength.</title>
        <authorList>
            <person name="Kono N."/>
            <person name="Nakamura H."/>
            <person name="Ohtoshi R."/>
            <person name="Tomita M."/>
            <person name="Numata K."/>
            <person name="Arakawa K."/>
        </authorList>
    </citation>
    <scope>NUCLEOTIDE SEQUENCE [LARGE SCALE GENOMIC DNA]</scope>
</reference>
<evidence type="ECO:0000313" key="3">
    <source>
        <dbReference type="EMBL" id="GBP53771.1"/>
    </source>
</evidence>
<keyword evidence="1 2" id="KW-1015">Disulfide bond</keyword>
<dbReference type="InterPro" id="IPR023415">
    <property type="entry name" value="LDLR_class-A_CS"/>
</dbReference>
<dbReference type="InterPro" id="IPR036055">
    <property type="entry name" value="LDL_receptor-like_sf"/>
</dbReference>
<dbReference type="EMBL" id="BGZK01000633">
    <property type="protein sequence ID" value="GBP53771.1"/>
    <property type="molecule type" value="Genomic_DNA"/>
</dbReference>
<name>A0A4C1WR80_EUMVA</name>
<protein>
    <submittedName>
        <fullName evidence="3">Suppressor of tumorigenicity 14 protein</fullName>
    </submittedName>
</protein>
<proteinExistence type="predicted"/>
<dbReference type="Gene3D" id="4.10.400.10">
    <property type="entry name" value="Low-density Lipoprotein Receptor"/>
    <property type="match status" value="1"/>
</dbReference>
<comment type="caution">
    <text evidence="3">The sequence shown here is derived from an EMBL/GenBank/DDBJ whole genome shotgun (WGS) entry which is preliminary data.</text>
</comment>
<gene>
    <name evidence="3" type="primary">ST14</name>
    <name evidence="3" type="ORF">EVAR_84255_1</name>
</gene>
<dbReference type="OrthoDB" id="8831087at2759"/>
<dbReference type="PROSITE" id="PS01209">
    <property type="entry name" value="LDLRA_1"/>
    <property type="match status" value="1"/>
</dbReference>
<dbReference type="InterPro" id="IPR002172">
    <property type="entry name" value="LDrepeatLR_classA_rpt"/>
</dbReference>
<sequence>MSSHILFLHQVPYFDHESGASPEPQQCRAAHEFACADGRRCVPLAWVCNDEPDCDDASDEQGCAAAAQPAGNVSSRLL</sequence>
<organism evidence="3 4">
    <name type="scientific">Eumeta variegata</name>
    <name type="common">Bagworm moth</name>
    <name type="synonym">Eumeta japonica</name>
    <dbReference type="NCBI Taxonomy" id="151549"/>
    <lineage>
        <taxon>Eukaryota</taxon>
        <taxon>Metazoa</taxon>
        <taxon>Ecdysozoa</taxon>
        <taxon>Arthropoda</taxon>
        <taxon>Hexapoda</taxon>
        <taxon>Insecta</taxon>
        <taxon>Pterygota</taxon>
        <taxon>Neoptera</taxon>
        <taxon>Endopterygota</taxon>
        <taxon>Lepidoptera</taxon>
        <taxon>Glossata</taxon>
        <taxon>Ditrysia</taxon>
        <taxon>Tineoidea</taxon>
        <taxon>Psychidae</taxon>
        <taxon>Oiketicinae</taxon>
        <taxon>Eumeta</taxon>
    </lineage>
</organism>
<dbReference type="SUPFAM" id="SSF57424">
    <property type="entry name" value="LDL receptor-like module"/>
    <property type="match status" value="1"/>
</dbReference>
<evidence type="ECO:0000256" key="1">
    <source>
        <dbReference type="ARBA" id="ARBA00023157"/>
    </source>
</evidence>
<dbReference type="AlphaFoldDB" id="A0A4C1WR80"/>
<dbReference type="Pfam" id="PF00057">
    <property type="entry name" value="Ldl_recept_a"/>
    <property type="match status" value="1"/>
</dbReference>
<evidence type="ECO:0000313" key="4">
    <source>
        <dbReference type="Proteomes" id="UP000299102"/>
    </source>
</evidence>
<dbReference type="Proteomes" id="UP000299102">
    <property type="component" value="Unassembled WGS sequence"/>
</dbReference>
<keyword evidence="4" id="KW-1185">Reference proteome</keyword>
<dbReference type="SMART" id="SM00192">
    <property type="entry name" value="LDLa"/>
    <property type="match status" value="1"/>
</dbReference>
<dbReference type="CDD" id="cd00112">
    <property type="entry name" value="LDLa"/>
    <property type="match status" value="1"/>
</dbReference>
<feature type="disulfide bond" evidence="2">
    <location>
        <begin position="48"/>
        <end position="63"/>
    </location>
</feature>
<comment type="caution">
    <text evidence="2">Lacks conserved residue(s) required for the propagation of feature annotation.</text>
</comment>